<evidence type="ECO:0000256" key="7">
    <source>
        <dbReference type="ARBA" id="ARBA00047615"/>
    </source>
</evidence>
<comment type="similarity">
    <text evidence="1">Belongs to the cytidylate kinase family. Type 1 subfamily.</text>
</comment>
<accession>A0A2T9Z106</accession>
<dbReference type="InterPro" id="IPR027417">
    <property type="entry name" value="P-loop_NTPase"/>
</dbReference>
<evidence type="ECO:0000259" key="9">
    <source>
        <dbReference type="Pfam" id="PF02224"/>
    </source>
</evidence>
<dbReference type="InterPro" id="IPR003136">
    <property type="entry name" value="Cytidylate_kin"/>
</dbReference>
<dbReference type="InterPro" id="IPR011994">
    <property type="entry name" value="Cytidylate_kinase_dom"/>
</dbReference>
<dbReference type="GO" id="GO:0006139">
    <property type="term" value="P:nucleobase-containing compound metabolic process"/>
    <property type="evidence" value="ECO:0007669"/>
    <property type="project" value="InterPro"/>
</dbReference>
<keyword evidence="5" id="KW-0418">Kinase</keyword>
<name>A0A2T9Z106_9FUNG</name>
<organism evidence="10 11">
    <name type="scientific">Furculomyces boomerangus</name>
    <dbReference type="NCBI Taxonomy" id="61424"/>
    <lineage>
        <taxon>Eukaryota</taxon>
        <taxon>Fungi</taxon>
        <taxon>Fungi incertae sedis</taxon>
        <taxon>Zoopagomycota</taxon>
        <taxon>Kickxellomycotina</taxon>
        <taxon>Harpellomycetes</taxon>
        <taxon>Harpellales</taxon>
        <taxon>Harpellaceae</taxon>
        <taxon>Furculomyces</taxon>
    </lineage>
</organism>
<dbReference type="NCBIfam" id="TIGR00017">
    <property type="entry name" value="cmk"/>
    <property type="match status" value="1"/>
</dbReference>
<dbReference type="Pfam" id="PF02224">
    <property type="entry name" value="Cytidylate_kin"/>
    <property type="match status" value="1"/>
</dbReference>
<dbReference type="EC" id="2.7.4.25" evidence="2"/>
<dbReference type="AlphaFoldDB" id="A0A2T9Z106"/>
<evidence type="ECO:0000256" key="2">
    <source>
        <dbReference type="ARBA" id="ARBA00012906"/>
    </source>
</evidence>
<dbReference type="Gene3D" id="3.40.50.300">
    <property type="entry name" value="P-loop containing nucleotide triphosphate hydrolases"/>
    <property type="match status" value="1"/>
</dbReference>
<evidence type="ECO:0000313" key="11">
    <source>
        <dbReference type="Proteomes" id="UP000245699"/>
    </source>
</evidence>
<evidence type="ECO:0000256" key="5">
    <source>
        <dbReference type="ARBA" id="ARBA00022777"/>
    </source>
</evidence>
<proteinExistence type="inferred from homology"/>
<dbReference type="SUPFAM" id="SSF52540">
    <property type="entry name" value="P-loop containing nucleoside triphosphate hydrolases"/>
    <property type="match status" value="1"/>
</dbReference>
<evidence type="ECO:0000256" key="8">
    <source>
        <dbReference type="ARBA" id="ARBA00048478"/>
    </source>
</evidence>
<evidence type="ECO:0000256" key="1">
    <source>
        <dbReference type="ARBA" id="ARBA00009427"/>
    </source>
</evidence>
<dbReference type="CDD" id="cd02020">
    <property type="entry name" value="CMPK"/>
    <property type="match status" value="1"/>
</dbReference>
<keyword evidence="11" id="KW-1185">Reference proteome</keyword>
<evidence type="ECO:0000256" key="3">
    <source>
        <dbReference type="ARBA" id="ARBA00022679"/>
    </source>
</evidence>
<dbReference type="GO" id="GO:0036431">
    <property type="term" value="F:dCMP kinase activity"/>
    <property type="evidence" value="ECO:0007669"/>
    <property type="project" value="InterPro"/>
</dbReference>
<dbReference type="GO" id="GO:0005524">
    <property type="term" value="F:ATP binding"/>
    <property type="evidence" value="ECO:0007669"/>
    <property type="project" value="UniProtKB-KW"/>
</dbReference>
<comment type="catalytic activity">
    <reaction evidence="7">
        <text>dCMP + ATP = dCDP + ADP</text>
        <dbReference type="Rhea" id="RHEA:25094"/>
        <dbReference type="ChEBI" id="CHEBI:30616"/>
        <dbReference type="ChEBI" id="CHEBI:57566"/>
        <dbReference type="ChEBI" id="CHEBI:58593"/>
        <dbReference type="ChEBI" id="CHEBI:456216"/>
        <dbReference type="EC" id="2.7.4.25"/>
    </reaction>
</comment>
<dbReference type="OrthoDB" id="10263145at2759"/>
<sequence length="273" mass="30548">MIGILRNTTTIFSSIRHNRTRLEAFKAFRKFTVAIDGPAASGKSTVASMLASRLGFMYLDSGSIYRCATLLAIQNNMKDFEEAKTVEKLVEKILGTKIDMVTEKGDGEGLRRTRVFMDGVDVSSELRGNEINKLVSLVAKFGEVRDAVFVKQRELSKGSEVGGLVMDGRDIGTRVFPDAEVKIFMEAKATCRALRRYNEMTTKGMDVDKTTNKQITFDQILDEIIRRDHQDQTRKHSPLKKASDAIPIDTSDMSIQQVVTTIEQIVKSKLKSL</sequence>
<evidence type="ECO:0000313" key="10">
    <source>
        <dbReference type="EMBL" id="PVU98285.1"/>
    </source>
</evidence>
<dbReference type="EMBL" id="MBFT01000086">
    <property type="protein sequence ID" value="PVU98285.1"/>
    <property type="molecule type" value="Genomic_DNA"/>
</dbReference>
<keyword evidence="6" id="KW-0067">ATP-binding</keyword>
<dbReference type="STRING" id="61424.A0A2T9Z106"/>
<dbReference type="HAMAP" id="MF_00238">
    <property type="entry name" value="Cytidyl_kinase_type1"/>
    <property type="match status" value="1"/>
</dbReference>
<comment type="catalytic activity">
    <reaction evidence="8">
        <text>CMP + ATP = CDP + ADP</text>
        <dbReference type="Rhea" id="RHEA:11600"/>
        <dbReference type="ChEBI" id="CHEBI:30616"/>
        <dbReference type="ChEBI" id="CHEBI:58069"/>
        <dbReference type="ChEBI" id="CHEBI:60377"/>
        <dbReference type="ChEBI" id="CHEBI:456216"/>
        <dbReference type="EC" id="2.7.4.25"/>
    </reaction>
</comment>
<keyword evidence="4" id="KW-0547">Nucleotide-binding</keyword>
<dbReference type="Proteomes" id="UP000245699">
    <property type="component" value="Unassembled WGS sequence"/>
</dbReference>
<evidence type="ECO:0000256" key="6">
    <source>
        <dbReference type="ARBA" id="ARBA00022840"/>
    </source>
</evidence>
<reference evidence="10 11" key="1">
    <citation type="journal article" date="2018" name="MBio">
        <title>Comparative Genomics Reveals the Core Gene Toolbox for the Fungus-Insect Symbiosis.</title>
        <authorList>
            <person name="Wang Y."/>
            <person name="Stata M."/>
            <person name="Wang W."/>
            <person name="Stajich J.E."/>
            <person name="White M.M."/>
            <person name="Moncalvo J.M."/>
        </authorList>
    </citation>
    <scope>NUCLEOTIDE SEQUENCE [LARGE SCALE GENOMIC DNA]</scope>
    <source>
        <strain evidence="10 11">AUS-77-4</strain>
    </source>
</reference>
<protein>
    <recommendedName>
        <fullName evidence="2">(d)CMP kinase</fullName>
        <ecNumber evidence="2">2.7.4.25</ecNumber>
    </recommendedName>
</protein>
<evidence type="ECO:0000256" key="4">
    <source>
        <dbReference type="ARBA" id="ARBA00022741"/>
    </source>
</evidence>
<comment type="caution">
    <text evidence="10">The sequence shown here is derived from an EMBL/GenBank/DDBJ whole genome shotgun (WGS) entry which is preliminary data.</text>
</comment>
<gene>
    <name evidence="10" type="ORF">BB559_001701</name>
</gene>
<keyword evidence="3" id="KW-0808">Transferase</keyword>
<feature type="domain" description="Cytidylate kinase" evidence="9">
    <location>
        <begin position="33"/>
        <end position="267"/>
    </location>
</feature>